<dbReference type="Proteomes" id="UP000003136">
    <property type="component" value="Unassembled WGS sequence"/>
</dbReference>
<feature type="transmembrane region" description="Helical" evidence="1">
    <location>
        <begin position="30"/>
        <end position="49"/>
    </location>
</feature>
<accession>B7ASF5</accession>
<dbReference type="InterPro" id="IPR017502">
    <property type="entry name" value="Sortase_SrtB_target"/>
</dbReference>
<reference evidence="2 3" key="2">
    <citation type="submission" date="2008-11" db="EMBL/GenBank/DDBJ databases">
        <authorList>
            <person name="Fulton L."/>
            <person name="Clifton S."/>
            <person name="Fulton B."/>
            <person name="Xu J."/>
            <person name="Minx P."/>
            <person name="Pepin K.H."/>
            <person name="Johnson M."/>
            <person name="Bhonagiri V."/>
            <person name="Nash W.E."/>
            <person name="Mardis E.R."/>
            <person name="Wilson R.K."/>
        </authorList>
    </citation>
    <scope>NUCLEOTIDE SEQUENCE [LARGE SCALE GENOMIC DNA]</scope>
    <source>
        <strain evidence="2 3">ATCC 43243</strain>
    </source>
</reference>
<name>B7ASF5_9FIRM</name>
<dbReference type="HOGENOM" id="CLU_2987119_0_0_9"/>
<evidence type="ECO:0000313" key="3">
    <source>
        <dbReference type="Proteomes" id="UP000003136"/>
    </source>
</evidence>
<proteinExistence type="predicted"/>
<evidence type="ECO:0000313" key="2">
    <source>
        <dbReference type="EMBL" id="EEC57501.1"/>
    </source>
</evidence>
<dbReference type="AlphaFoldDB" id="B7ASF5"/>
<protein>
    <submittedName>
        <fullName evidence="2">Uncharacterized protein</fullName>
    </submittedName>
</protein>
<dbReference type="EMBL" id="ABVQ01000036">
    <property type="protein sequence ID" value="EEC57501.1"/>
    <property type="molecule type" value="Genomic_DNA"/>
</dbReference>
<dbReference type="STRING" id="483218.BACPEC_02010"/>
<comment type="caution">
    <text evidence="2">The sequence shown here is derived from an EMBL/GenBank/DDBJ whole genome shotgun (WGS) entry which is preliminary data.</text>
</comment>
<keyword evidence="1" id="KW-0812">Transmembrane</keyword>
<evidence type="ECO:0000256" key="1">
    <source>
        <dbReference type="SAM" id="Phobius"/>
    </source>
</evidence>
<gene>
    <name evidence="2" type="ORF">BACPEC_02010</name>
</gene>
<sequence>MDDKLVDAANYTLQSGSTIKDDVPKTGDNAPIAGLFALMLISGTVLCITHKKKAVRK</sequence>
<keyword evidence="1" id="KW-0472">Membrane</keyword>
<dbReference type="NCBIfam" id="TIGR03063">
    <property type="entry name" value="srtB_target"/>
    <property type="match status" value="1"/>
</dbReference>
<keyword evidence="1" id="KW-1133">Transmembrane helix</keyword>
<dbReference type="NCBIfam" id="TIGR01167">
    <property type="entry name" value="LPXTG_anchor"/>
    <property type="match status" value="1"/>
</dbReference>
<reference evidence="2 3" key="1">
    <citation type="submission" date="2008-11" db="EMBL/GenBank/DDBJ databases">
        <title>Draft genome sequence of Bacteroides pectinophilus (ATCC 43243).</title>
        <authorList>
            <person name="Sudarsanam P."/>
            <person name="Ley R."/>
            <person name="Guruge J."/>
            <person name="Turnbaugh P.J."/>
            <person name="Mahowald M."/>
            <person name="Liep D."/>
            <person name="Gordon J."/>
        </authorList>
    </citation>
    <scope>NUCLEOTIDE SEQUENCE [LARGE SCALE GENOMIC DNA]</scope>
    <source>
        <strain evidence="2 3">ATCC 43243</strain>
    </source>
</reference>
<organism evidence="2 3">
    <name type="scientific">[Bacteroides] pectinophilus ATCC 43243</name>
    <dbReference type="NCBI Taxonomy" id="483218"/>
    <lineage>
        <taxon>Bacteria</taxon>
        <taxon>Bacillati</taxon>
        <taxon>Bacillota</taxon>
        <taxon>Clostridia</taxon>
        <taxon>Eubacteriales</taxon>
    </lineage>
</organism>
<keyword evidence="3" id="KW-1185">Reference proteome</keyword>